<feature type="compositionally biased region" description="Basic and acidic residues" evidence="1">
    <location>
        <begin position="12"/>
        <end position="31"/>
    </location>
</feature>
<feature type="compositionally biased region" description="Basic and acidic residues" evidence="1">
    <location>
        <begin position="73"/>
        <end position="89"/>
    </location>
</feature>
<feature type="compositionally biased region" description="Basic and acidic residues" evidence="1">
    <location>
        <begin position="40"/>
        <end position="59"/>
    </location>
</feature>
<name>A0ABM4VFI2_COFAR</name>
<organism evidence="2 6">
    <name type="scientific">Coffea arabica</name>
    <name type="common">Arabian coffee</name>
    <dbReference type="NCBI Taxonomy" id="13443"/>
    <lineage>
        <taxon>Eukaryota</taxon>
        <taxon>Viridiplantae</taxon>
        <taxon>Streptophyta</taxon>
        <taxon>Embryophyta</taxon>
        <taxon>Tracheophyta</taxon>
        <taxon>Spermatophyta</taxon>
        <taxon>Magnoliopsida</taxon>
        <taxon>eudicotyledons</taxon>
        <taxon>Gunneridae</taxon>
        <taxon>Pentapetalae</taxon>
        <taxon>asterids</taxon>
        <taxon>lamiids</taxon>
        <taxon>Gentianales</taxon>
        <taxon>Rubiaceae</taxon>
        <taxon>Ixoroideae</taxon>
        <taxon>Gardenieae complex</taxon>
        <taxon>Bertiereae - Coffeeae clade</taxon>
        <taxon>Coffeeae</taxon>
        <taxon>Coffea</taxon>
    </lineage>
</organism>
<dbReference type="RefSeq" id="XP_071918287.1">
    <property type="nucleotide sequence ID" value="XM_072062186.1"/>
</dbReference>
<feature type="compositionally biased region" description="Basic and acidic residues" evidence="1">
    <location>
        <begin position="208"/>
        <end position="244"/>
    </location>
</feature>
<dbReference type="PANTHER" id="PTHR34660">
    <property type="entry name" value="MYB-LIKE PROTEIN X"/>
    <property type="match status" value="1"/>
</dbReference>
<dbReference type="RefSeq" id="XP_071918285.1">
    <property type="nucleotide sequence ID" value="XM_072062184.1"/>
</dbReference>
<feature type="region of interest" description="Disordered" evidence="1">
    <location>
        <begin position="195"/>
        <end position="277"/>
    </location>
</feature>
<evidence type="ECO:0000313" key="3">
    <source>
        <dbReference type="RefSeq" id="XP_071918285.1"/>
    </source>
</evidence>
<feature type="region of interest" description="Disordered" evidence="1">
    <location>
        <begin position="1"/>
        <end position="97"/>
    </location>
</feature>
<evidence type="ECO:0000256" key="1">
    <source>
        <dbReference type="SAM" id="MobiDB-lite"/>
    </source>
</evidence>
<evidence type="ECO:0000313" key="7">
    <source>
        <dbReference type="RefSeq" id="XP_071918296.1"/>
    </source>
</evidence>
<feature type="compositionally biased region" description="Polar residues" evidence="1">
    <location>
        <begin position="403"/>
        <end position="419"/>
    </location>
</feature>
<dbReference type="RefSeq" id="XP_071918292.1">
    <property type="nucleotide sequence ID" value="XM_072062191.1"/>
</dbReference>
<accession>A0ABM4VFI2</accession>
<feature type="compositionally biased region" description="Basic and acidic residues" evidence="1">
    <location>
        <begin position="253"/>
        <end position="262"/>
    </location>
</feature>
<feature type="compositionally biased region" description="Pro residues" evidence="1">
    <location>
        <begin position="1"/>
        <end position="11"/>
    </location>
</feature>
<evidence type="ECO:0000313" key="8">
    <source>
        <dbReference type="RefSeq" id="XP_071918300.1"/>
    </source>
</evidence>
<dbReference type="RefSeq" id="XP_071918296.1">
    <property type="nucleotide sequence ID" value="XM_072062195.1"/>
</dbReference>
<gene>
    <name evidence="3 4 5 6 7 8" type="primary">LOC113696090</name>
</gene>
<evidence type="ECO:0008006" key="9">
    <source>
        <dbReference type="Google" id="ProtNLM"/>
    </source>
</evidence>
<sequence>MSRCFPFPPPGYEKKTRPDEDANLLLKEKPREKKHKKDKKDKEKKERREKDKEKSSEKHREKKDKKHRHKDKKEKSSNKEEKKTSDEKTIVAFSDHQNSQKFGLTGLEVGETQNSRLFVDLGNKVRKDDGAKELQILERITNRDLTPPGKVLEHKIGVLDDGNQKFRDKREKNRIPNGQTVKINGIGFANGFVHNFPPKIQKNIEGSSYREDKVTEKQKERKDSKKHKGADGRGDKEKGRDREKKSKSKDKNRKREKEKAKEFSSLMPSKLGEHDNNAIDFKNDEGSYLFKETNVQNGILGKRKEPEMDGCVNGHEIQNNKLPRLVSSSCQVVQTGNTIESSSKGNQLNLEKESTLQKHKPNAKFLSSVSPVENGRKLEMTQIPINIASERQEAVSKHGKASDSLSSLKPPSGTGRNSESCQFVGSFTELEQGVVSNNTKDFTKVLSMQPVAENGRKLGSSQFNNLNAAERQAGACIPKLSEKGSRSNGFVVPKLDERASKINGSVELKKPKACSMEMSSACLEDKEIVEKYLKPPHPDAKYLSQVLSLPKVEWSDVDDQKWLFSREDHQAKNPKYVSPVIEESEQVWAEALRIESADVIALPYVIPY</sequence>
<evidence type="ECO:0000313" key="4">
    <source>
        <dbReference type="RefSeq" id="XP_071918287.1"/>
    </source>
</evidence>
<feature type="region of interest" description="Disordered" evidence="1">
    <location>
        <begin position="391"/>
        <end position="419"/>
    </location>
</feature>
<proteinExistence type="predicted"/>
<reference evidence="2" key="1">
    <citation type="journal article" date="2025" name="Foods">
        <title>Unveiling the Microbial Signatures of Arabica Coffee Cherries: Insights into Ripeness Specific Diversity, Functional Traits, and Implications for Quality and Safety.</title>
        <authorList>
            <consortium name="RefSeq"/>
            <person name="Tenea G.N."/>
            <person name="Cifuentes V."/>
            <person name="Reyes P."/>
            <person name="Cevallos-Vallejos M."/>
        </authorList>
    </citation>
    <scope>NUCLEOTIDE SEQUENCE [LARGE SCALE GENOMIC DNA]</scope>
</reference>
<protein>
    <recommendedName>
        <fullName evidence="9">Myb-like protein X</fullName>
    </recommendedName>
</protein>
<dbReference type="PANTHER" id="PTHR34660:SF21">
    <property type="entry name" value="MYB-LIKE PROTEIN X ISOFORM X2"/>
    <property type="match status" value="1"/>
</dbReference>
<evidence type="ECO:0000313" key="2">
    <source>
        <dbReference type="Proteomes" id="UP001652660"/>
    </source>
</evidence>
<feature type="compositionally biased region" description="Basic residues" evidence="1">
    <location>
        <begin position="60"/>
        <end position="72"/>
    </location>
</feature>
<evidence type="ECO:0000313" key="5">
    <source>
        <dbReference type="RefSeq" id="XP_071918292.1"/>
    </source>
</evidence>
<reference evidence="3 4" key="2">
    <citation type="submission" date="2025-05" db="UniProtKB">
        <authorList>
            <consortium name="RefSeq"/>
        </authorList>
    </citation>
    <scope>IDENTIFICATION</scope>
    <source>
        <tissue evidence="3 4">Leaves</tissue>
    </source>
</reference>
<keyword evidence="2" id="KW-1185">Reference proteome</keyword>
<dbReference type="Proteomes" id="UP001652660">
    <property type="component" value="Chromosome 1e"/>
</dbReference>
<dbReference type="RefSeq" id="XP_071918300.1">
    <property type="nucleotide sequence ID" value="XM_072062199.1"/>
</dbReference>
<evidence type="ECO:0000313" key="6">
    <source>
        <dbReference type="RefSeq" id="XP_071918293.1"/>
    </source>
</evidence>
<dbReference type="GeneID" id="113696090"/>
<dbReference type="RefSeq" id="XP_071918293.1">
    <property type="nucleotide sequence ID" value="XM_072062192.1"/>
</dbReference>